<evidence type="ECO:0000313" key="2">
    <source>
        <dbReference type="EMBL" id="KAG2618064.1"/>
    </source>
</evidence>
<sequence length="195" mass="21056">EPEFPPGFRPFPSGGLPRGIVARAKFPAHLEAHAAGQALPGRRSTPWGPGAAPSCGLRAPPPSHRVPESKTPSSLRPAASRPSCSAAPPSPSRSRRPSCRHVVCLPQLPVLHLPVHDLAPRCRPPSPPPPVRDLQHPRSFFFAAAKKTNLCGHKNPKVRLIWLKKKILRVADLALAMVAAMLLVLEHLPWSNNSV</sequence>
<dbReference type="Proteomes" id="UP000823388">
    <property type="component" value="Chromosome 3N"/>
</dbReference>
<feature type="non-terminal residue" evidence="2">
    <location>
        <position position="1"/>
    </location>
</feature>
<feature type="compositionally biased region" description="Low complexity" evidence="1">
    <location>
        <begin position="72"/>
        <end position="87"/>
    </location>
</feature>
<evidence type="ECO:0000313" key="3">
    <source>
        <dbReference type="Proteomes" id="UP000823388"/>
    </source>
</evidence>
<organism evidence="2 3">
    <name type="scientific">Panicum virgatum</name>
    <name type="common">Blackwell switchgrass</name>
    <dbReference type="NCBI Taxonomy" id="38727"/>
    <lineage>
        <taxon>Eukaryota</taxon>
        <taxon>Viridiplantae</taxon>
        <taxon>Streptophyta</taxon>
        <taxon>Embryophyta</taxon>
        <taxon>Tracheophyta</taxon>
        <taxon>Spermatophyta</taxon>
        <taxon>Magnoliopsida</taxon>
        <taxon>Liliopsida</taxon>
        <taxon>Poales</taxon>
        <taxon>Poaceae</taxon>
        <taxon>PACMAD clade</taxon>
        <taxon>Panicoideae</taxon>
        <taxon>Panicodae</taxon>
        <taxon>Paniceae</taxon>
        <taxon>Panicinae</taxon>
        <taxon>Panicum</taxon>
        <taxon>Panicum sect. Hiantes</taxon>
    </lineage>
</organism>
<dbReference type="AlphaFoldDB" id="A0A8T0UBH4"/>
<feature type="region of interest" description="Disordered" evidence="1">
    <location>
        <begin position="34"/>
        <end position="98"/>
    </location>
</feature>
<dbReference type="EMBL" id="CM029042">
    <property type="protein sequence ID" value="KAG2618064.1"/>
    <property type="molecule type" value="Genomic_DNA"/>
</dbReference>
<evidence type="ECO:0000256" key="1">
    <source>
        <dbReference type="SAM" id="MobiDB-lite"/>
    </source>
</evidence>
<comment type="caution">
    <text evidence="2">The sequence shown here is derived from an EMBL/GenBank/DDBJ whole genome shotgun (WGS) entry which is preliminary data.</text>
</comment>
<proteinExistence type="predicted"/>
<accession>A0A8T0UBH4</accession>
<name>A0A8T0UBH4_PANVG</name>
<gene>
    <name evidence="2" type="ORF">PVAP13_3NG258166</name>
</gene>
<reference evidence="2" key="1">
    <citation type="submission" date="2020-05" db="EMBL/GenBank/DDBJ databases">
        <title>WGS assembly of Panicum virgatum.</title>
        <authorList>
            <person name="Lovell J.T."/>
            <person name="Jenkins J."/>
            <person name="Shu S."/>
            <person name="Juenger T.E."/>
            <person name="Schmutz J."/>
        </authorList>
    </citation>
    <scope>NUCLEOTIDE SEQUENCE</scope>
    <source>
        <strain evidence="2">AP13</strain>
    </source>
</reference>
<protein>
    <submittedName>
        <fullName evidence="2">Uncharacterized protein</fullName>
    </submittedName>
</protein>
<keyword evidence="3" id="KW-1185">Reference proteome</keyword>